<dbReference type="InterPro" id="IPR017850">
    <property type="entry name" value="Alkaline_phosphatase_core_sf"/>
</dbReference>
<dbReference type="EMBL" id="CP013200">
    <property type="protein sequence ID" value="ALO68184.1"/>
    <property type="molecule type" value="Genomic_DNA"/>
</dbReference>
<sequence length="835" mass="93029">MSKAPSIHDHLAVRFANQRIVVWQDSDGGYAAELDSQVPDGVSVLRVADDEFAIKHRVLREDTASQFLIYRSGAATEGTNNWLLDVELAYGPVFTADRGALLRAGLGLAEPGSDALVTEHPAFFSDSKLVESLKILLLPSDDLVTVQAKMSAVAICQKEHSFSDLTRTLLSHHAQGETSGWDALSKLGLAEFHWSGAEHIYGYLSAAPTIPGFVLWMFQQARDGFDVTSSKGARNLAIDFRSFRDSKRSASAIKILARKAEGDLAYEEQVAGLPWETLRDADIFEAAEREIIRRLVDGIVNQTMPQREILETIGVRRHGSFWFEDYAMLYEALTAAAELIPAIRAARLEFASFDEGLTRYRDDLFRIDQRYRQFTYAYLTAEFKQPLDELAEQVEAAYVTDFVAPLGMSWQEQVDAVQRWRTPEATSQSEFYEKYVAKLTKGGNKKAVVVISDAMRFEVAKELETRILGLDKFDAKTDAMLGVLPSYTQLGMAALLPHKTLAHSMNGDPVLVDGLRSDGSANRSKILEAVGGTAIQAKDFVEMKPAERRDLYSSNQVLYVYHDTIDATGDSSKSEHRTFAAVSESLDHLVDIVKKLANANATNIFVTADHGFLYQRSKLATQFNLTVKPQGDQIVAEKRRYVLGRGLKEDAAFRTFQPHQVGLSSDLEVQIPNSIHRIVKPGSGFQFVHGGASLQEIVVPVVSINKGRSTTVERVNVDIHPESDKITTGQIVVKLYQSMKVEPKVTARRLRAGLYFGEQLISNEQEMVFDSESGEGRDRFQIVRLLLSKDADAANNQSVEFRLLEPIEGTDQWKKYKGAPYAVKRAFTSDDGWDF</sequence>
<dbReference type="NCBIfam" id="TIGR02687">
    <property type="entry name" value="BREX-1 system phosphatase PglZ type A"/>
    <property type="match status" value="1"/>
</dbReference>
<dbReference type="RefSeq" id="WP_062292535.1">
    <property type="nucleotide sequence ID" value="NZ_CP013200.1"/>
</dbReference>
<proteinExistence type="predicted"/>
<reference evidence="2" key="1">
    <citation type="submission" date="2015-11" db="EMBL/GenBank/DDBJ databases">
        <authorList>
            <person name="Kumar R."/>
            <person name="Singh D."/>
            <person name="Swarnkar M.K."/>
            <person name="Singh A.K."/>
            <person name="Kumar S."/>
        </authorList>
    </citation>
    <scope>NUCLEOTIDE SEQUENCE [LARGE SCALE GENOMIC DNA]</scope>
    <source>
        <strain evidence="2">ERGS4:06</strain>
    </source>
</reference>
<accession>A0A0S2M3R8</accession>
<dbReference type="Gene3D" id="3.40.720.10">
    <property type="entry name" value="Alkaline Phosphatase, subunit A"/>
    <property type="match status" value="1"/>
</dbReference>
<organism evidence="1 2">
    <name type="scientific">Arthrobacter alpinus</name>
    <dbReference type="NCBI Taxonomy" id="656366"/>
    <lineage>
        <taxon>Bacteria</taxon>
        <taxon>Bacillati</taxon>
        <taxon>Actinomycetota</taxon>
        <taxon>Actinomycetes</taxon>
        <taxon>Micrococcales</taxon>
        <taxon>Micrococcaceae</taxon>
        <taxon>Arthrobacter</taxon>
    </lineage>
</organism>
<dbReference type="OrthoDB" id="9769734at2"/>
<evidence type="ECO:0000313" key="1">
    <source>
        <dbReference type="EMBL" id="ALO68184.1"/>
    </source>
</evidence>
<reference evidence="1 2" key="2">
    <citation type="journal article" date="2016" name="J. Biotechnol.">
        <title>Complete genome sequence of Arthrobacter alpinus ERGS4:06, a yellow pigmented bacterium tolerant to cold and radiations isolated from Sikkim Himalaya.</title>
        <authorList>
            <person name="Kumar R."/>
            <person name="Singh D."/>
            <person name="Swarnkar M.K."/>
            <person name="Singh A.K."/>
            <person name="Kumar S."/>
        </authorList>
    </citation>
    <scope>NUCLEOTIDE SEQUENCE [LARGE SCALE GENOMIC DNA]</scope>
    <source>
        <strain evidence="1 2">ERGS4:06</strain>
    </source>
</reference>
<dbReference type="AlphaFoldDB" id="A0A0S2M3R8"/>
<dbReference type="Proteomes" id="UP000059574">
    <property type="component" value="Chromosome"/>
</dbReference>
<gene>
    <name evidence="1" type="ORF">AS189_18875</name>
</gene>
<name>A0A0S2M3R8_9MICC</name>
<dbReference type="Pfam" id="PF08665">
    <property type="entry name" value="PglZ"/>
    <property type="match status" value="1"/>
</dbReference>
<protein>
    <submittedName>
        <fullName evidence="1">Alkaline phosphatase</fullName>
    </submittedName>
</protein>
<evidence type="ECO:0000313" key="2">
    <source>
        <dbReference type="Proteomes" id="UP000059574"/>
    </source>
</evidence>
<dbReference type="InterPro" id="IPR014060">
    <property type="entry name" value="PglZ"/>
</dbReference>